<dbReference type="SUPFAM" id="SSF103473">
    <property type="entry name" value="MFS general substrate transporter"/>
    <property type="match status" value="1"/>
</dbReference>
<feature type="transmembrane region" description="Helical" evidence="6">
    <location>
        <begin position="207"/>
        <end position="232"/>
    </location>
</feature>
<gene>
    <name evidence="9" type="ORF">NAEGRDRAFT_69687</name>
</gene>
<evidence type="ECO:0000256" key="1">
    <source>
        <dbReference type="ARBA" id="ARBA00004141"/>
    </source>
</evidence>
<keyword evidence="4 6" id="KW-0472">Membrane</keyword>
<feature type="transmembrane region" description="Helical" evidence="6">
    <location>
        <begin position="351"/>
        <end position="369"/>
    </location>
</feature>
<protein>
    <submittedName>
        <fullName evidence="9">Predicted protein</fullName>
    </submittedName>
</protein>
<dbReference type="PANTHER" id="PTHR21576">
    <property type="entry name" value="UNCHARACTERIZED NODULIN-LIKE PROTEIN"/>
    <property type="match status" value="1"/>
</dbReference>
<name>D2VL82_NAEGR</name>
<dbReference type="InterPro" id="IPR036259">
    <property type="entry name" value="MFS_trans_sf"/>
</dbReference>
<dbReference type="RefSeq" id="XP_002675011.1">
    <property type="nucleotide sequence ID" value="XM_002674965.1"/>
</dbReference>
<feature type="domain" description="Nodulin-like" evidence="7">
    <location>
        <begin position="80"/>
        <end position="263"/>
    </location>
</feature>
<dbReference type="eggNOG" id="ENOG502S2BF">
    <property type="taxonomic scope" value="Eukaryota"/>
</dbReference>
<accession>D2VL82</accession>
<feature type="region of interest" description="Disordered" evidence="5">
    <location>
        <begin position="270"/>
        <end position="292"/>
    </location>
</feature>
<evidence type="ECO:0000256" key="2">
    <source>
        <dbReference type="ARBA" id="ARBA00022692"/>
    </source>
</evidence>
<dbReference type="EMBL" id="GG738880">
    <property type="protein sequence ID" value="EFC42267.1"/>
    <property type="molecule type" value="Genomic_DNA"/>
</dbReference>
<dbReference type="InterPro" id="IPR056555">
    <property type="entry name" value="NFD4_C"/>
</dbReference>
<feature type="domain" description="NFD4 C-terminal" evidence="8">
    <location>
        <begin position="345"/>
        <end position="552"/>
    </location>
</feature>
<evidence type="ECO:0000259" key="8">
    <source>
        <dbReference type="Pfam" id="PF23262"/>
    </source>
</evidence>
<organism evidence="10">
    <name type="scientific">Naegleria gruberi</name>
    <name type="common">Amoeba</name>
    <dbReference type="NCBI Taxonomy" id="5762"/>
    <lineage>
        <taxon>Eukaryota</taxon>
        <taxon>Discoba</taxon>
        <taxon>Heterolobosea</taxon>
        <taxon>Tetramitia</taxon>
        <taxon>Eutetramitia</taxon>
        <taxon>Vahlkampfiidae</taxon>
        <taxon>Naegleria</taxon>
    </lineage>
</organism>
<evidence type="ECO:0000256" key="5">
    <source>
        <dbReference type="SAM" id="MobiDB-lite"/>
    </source>
</evidence>
<dbReference type="Gene3D" id="1.20.1250.20">
    <property type="entry name" value="MFS general substrate transporter like domains"/>
    <property type="match status" value="1"/>
</dbReference>
<evidence type="ECO:0000256" key="4">
    <source>
        <dbReference type="ARBA" id="ARBA00023136"/>
    </source>
</evidence>
<dbReference type="AlphaFoldDB" id="D2VL82"/>
<feature type="transmembrane region" description="Helical" evidence="6">
    <location>
        <begin position="238"/>
        <end position="259"/>
    </location>
</feature>
<evidence type="ECO:0000256" key="6">
    <source>
        <dbReference type="SAM" id="Phobius"/>
    </source>
</evidence>
<evidence type="ECO:0000259" key="7">
    <source>
        <dbReference type="Pfam" id="PF06813"/>
    </source>
</evidence>
<dbReference type="Proteomes" id="UP000006671">
    <property type="component" value="Unassembled WGS sequence"/>
</dbReference>
<comment type="subcellular location">
    <subcellularLocation>
        <location evidence="1">Membrane</location>
        <topology evidence="1">Multi-pass membrane protein</topology>
    </subcellularLocation>
</comment>
<feature type="transmembrane region" description="Helical" evidence="6">
    <location>
        <begin position="81"/>
        <end position="100"/>
    </location>
</feature>
<feature type="transmembrane region" description="Helical" evidence="6">
    <location>
        <begin position="389"/>
        <end position="408"/>
    </location>
</feature>
<dbReference type="VEuPathDB" id="AmoebaDB:NAEGRDRAFT_69687"/>
<sequence>MASQYNDDIDDENYEKKLENAFNSEKSLLLSNSNNNISYYDNNVNSINNNYNEIPILVEKKRFSNFTKIFQSESMKRVRRWIAFIVGCFIMTASGTPYSFSSISPSLKKTFLLSQSEGTSANLGSNFSFIFSFVNDIFGSRISSLLAGACLFFSYFSMSLIVTGNLPFIDPYIAFCFLMFLMGSACGGGFISSISTSMKNFPERNRGLVIGVLSSCYGISSAIYSGAYLYIFQQDLEIYLIFCAVLGGVVVMIMGPIFLDSKANSLTINSNNNKNNQNDNNNQIENENESSNVDNVDNLHDVDDNVNNNLKENNLKENETLKERITKIELKLKENEAPNVNPFKMLISLDFYLSFLITFLFAGSGIVIINNLGSIVQSYGGKNGEQNNMVIVFSCCNCIGRILFGFVSDKLFNPLKNLTRITFIGITILMMMIGQFIFSFLPLPGFYPLIIFVGLSYGGFMALNPSFISERFGAKYYGLNSTIHSLSSSCGSYAFSTGLAGHLYQLNIKEPRMLTCHGRECYELTFIILSVLNGLAFLLTLILHWRTLNLYHLLKFRRHLLEKLNLLQQEEKQLESTIIN</sequence>
<evidence type="ECO:0000256" key="3">
    <source>
        <dbReference type="ARBA" id="ARBA00022989"/>
    </source>
</evidence>
<dbReference type="OMA" id="WGLICTG"/>
<dbReference type="InParanoid" id="D2VL82"/>
<feature type="transmembrane region" description="Helical" evidence="6">
    <location>
        <begin position="145"/>
        <end position="166"/>
    </location>
</feature>
<dbReference type="InterPro" id="IPR010658">
    <property type="entry name" value="Nodulin-like"/>
</dbReference>
<evidence type="ECO:0000313" key="10">
    <source>
        <dbReference type="Proteomes" id="UP000006671"/>
    </source>
</evidence>
<dbReference type="GeneID" id="8851903"/>
<feature type="transmembrane region" description="Helical" evidence="6">
    <location>
        <begin position="420"/>
        <end position="440"/>
    </location>
</feature>
<dbReference type="PANTHER" id="PTHR21576:SF158">
    <property type="entry name" value="RIBOSOMAL RNA-PROCESSING PROTEIN 12-LIKE CONSERVED DOMAIN-CONTAINING PROTEIN"/>
    <property type="match status" value="1"/>
</dbReference>
<dbReference type="OrthoDB" id="410267at2759"/>
<keyword evidence="10" id="KW-1185">Reference proteome</keyword>
<dbReference type="Pfam" id="PF06813">
    <property type="entry name" value="Nodulin-like"/>
    <property type="match status" value="1"/>
</dbReference>
<feature type="transmembrane region" description="Helical" evidence="6">
    <location>
        <begin position="446"/>
        <end position="463"/>
    </location>
</feature>
<reference evidence="9 10" key="1">
    <citation type="journal article" date="2010" name="Cell">
        <title>The genome of Naegleria gruberi illuminates early eukaryotic versatility.</title>
        <authorList>
            <person name="Fritz-Laylin L.K."/>
            <person name="Prochnik S.E."/>
            <person name="Ginger M.L."/>
            <person name="Dacks J.B."/>
            <person name="Carpenter M.L."/>
            <person name="Field M.C."/>
            <person name="Kuo A."/>
            <person name="Paredez A."/>
            <person name="Chapman J."/>
            <person name="Pham J."/>
            <person name="Shu S."/>
            <person name="Neupane R."/>
            <person name="Cipriano M."/>
            <person name="Mancuso J."/>
            <person name="Tu H."/>
            <person name="Salamov A."/>
            <person name="Lindquist E."/>
            <person name="Shapiro H."/>
            <person name="Lucas S."/>
            <person name="Grigoriev I.V."/>
            <person name="Cande W.Z."/>
            <person name="Fulton C."/>
            <person name="Rokhsar D.S."/>
            <person name="Dawson S.C."/>
        </authorList>
    </citation>
    <scope>NUCLEOTIDE SEQUENCE [LARGE SCALE GENOMIC DNA]</scope>
    <source>
        <strain evidence="9 10">NEG-M</strain>
    </source>
</reference>
<dbReference type="GO" id="GO:0016020">
    <property type="term" value="C:membrane"/>
    <property type="evidence" value="ECO:0007669"/>
    <property type="project" value="UniProtKB-SubCell"/>
</dbReference>
<dbReference type="KEGG" id="ngr:NAEGRDRAFT_69687"/>
<keyword evidence="3 6" id="KW-1133">Transmembrane helix</keyword>
<dbReference type="STRING" id="5762.D2VL82"/>
<feature type="transmembrane region" description="Helical" evidence="6">
    <location>
        <begin position="483"/>
        <end position="504"/>
    </location>
</feature>
<dbReference type="Pfam" id="PF23262">
    <property type="entry name" value="NFD4_C"/>
    <property type="match status" value="1"/>
</dbReference>
<proteinExistence type="predicted"/>
<feature type="transmembrane region" description="Helical" evidence="6">
    <location>
        <begin position="172"/>
        <end position="195"/>
    </location>
</feature>
<evidence type="ECO:0000313" key="9">
    <source>
        <dbReference type="EMBL" id="EFC42267.1"/>
    </source>
</evidence>
<feature type="transmembrane region" description="Helical" evidence="6">
    <location>
        <begin position="524"/>
        <end position="545"/>
    </location>
</feature>
<keyword evidence="2 6" id="KW-0812">Transmembrane</keyword>